<gene>
    <name evidence="1" type="ORF">PLOB_00011652</name>
</gene>
<evidence type="ECO:0000313" key="2">
    <source>
        <dbReference type="Proteomes" id="UP001159405"/>
    </source>
</evidence>
<sequence>MPIKNPILIYEHLFRPALMKYGLFDQIRMDHGSCPFESRLPWKQMSSTSNYVSERMWLEVNPRINYPIKRQLCEIQRQDDIDFDHPVTMFCVSWVTMYVANDAAEHLIHSCNHHRIPGPQGCVPVENMAQTSCAMQLPAELIPTVMQLLPLTLW</sequence>
<name>A0ABN8QZQ8_9CNID</name>
<comment type="caution">
    <text evidence="1">The sequence shown here is derived from an EMBL/GenBank/DDBJ whole genome shotgun (WGS) entry which is preliminary data.</text>
</comment>
<evidence type="ECO:0000313" key="1">
    <source>
        <dbReference type="EMBL" id="CAH3171073.1"/>
    </source>
</evidence>
<dbReference type="EMBL" id="CALNXK010000161">
    <property type="protein sequence ID" value="CAH3171073.1"/>
    <property type="molecule type" value="Genomic_DNA"/>
</dbReference>
<organism evidence="1 2">
    <name type="scientific">Porites lobata</name>
    <dbReference type="NCBI Taxonomy" id="104759"/>
    <lineage>
        <taxon>Eukaryota</taxon>
        <taxon>Metazoa</taxon>
        <taxon>Cnidaria</taxon>
        <taxon>Anthozoa</taxon>
        <taxon>Hexacorallia</taxon>
        <taxon>Scleractinia</taxon>
        <taxon>Fungiina</taxon>
        <taxon>Poritidae</taxon>
        <taxon>Porites</taxon>
    </lineage>
</organism>
<dbReference type="Proteomes" id="UP001159405">
    <property type="component" value="Unassembled WGS sequence"/>
</dbReference>
<keyword evidence="2" id="KW-1185">Reference proteome</keyword>
<reference evidence="1 2" key="1">
    <citation type="submission" date="2022-05" db="EMBL/GenBank/DDBJ databases">
        <authorList>
            <consortium name="Genoscope - CEA"/>
            <person name="William W."/>
        </authorList>
    </citation>
    <scope>NUCLEOTIDE SEQUENCE [LARGE SCALE GENOMIC DNA]</scope>
</reference>
<accession>A0ABN8QZQ8</accession>
<proteinExistence type="predicted"/>
<protein>
    <submittedName>
        <fullName evidence="1">Uncharacterized protein</fullName>
    </submittedName>
</protein>